<dbReference type="PANTHER" id="PTHR46481:SF10">
    <property type="entry name" value="ZINC FINGER BED DOMAIN-CONTAINING PROTEIN 39"/>
    <property type="match status" value="1"/>
</dbReference>
<keyword evidence="5" id="KW-0862">Zinc</keyword>
<evidence type="ECO:0000256" key="5">
    <source>
        <dbReference type="ARBA" id="ARBA00022833"/>
    </source>
</evidence>
<accession>A0A678TAJ5</accession>
<keyword evidence="3" id="KW-0479">Metal-binding</keyword>
<keyword evidence="9" id="KW-0539">Nucleus</keyword>
<evidence type="ECO:0000256" key="2">
    <source>
        <dbReference type="ARBA" id="ARBA00011738"/>
    </source>
</evidence>
<dbReference type="InterPro" id="IPR012337">
    <property type="entry name" value="RNaseH-like_sf"/>
</dbReference>
<dbReference type="SUPFAM" id="SSF57667">
    <property type="entry name" value="beta-beta-alpha zinc fingers"/>
    <property type="match status" value="1"/>
</dbReference>
<dbReference type="AlphaFoldDB" id="A0A678TAJ5"/>
<feature type="compositionally biased region" description="Pro residues" evidence="11">
    <location>
        <begin position="117"/>
        <end position="152"/>
    </location>
</feature>
<dbReference type="GO" id="GO:0008270">
    <property type="term" value="F:zinc ion binding"/>
    <property type="evidence" value="ECO:0007669"/>
    <property type="project" value="UniProtKB-KW"/>
</dbReference>
<evidence type="ECO:0000256" key="11">
    <source>
        <dbReference type="SAM" id="MobiDB-lite"/>
    </source>
</evidence>
<evidence type="ECO:0000256" key="7">
    <source>
        <dbReference type="ARBA" id="ARBA00023125"/>
    </source>
</evidence>
<keyword evidence="8" id="KW-0804">Transcription</keyword>
<dbReference type="Pfam" id="PF05699">
    <property type="entry name" value="Dimer_Tnp_hAT"/>
    <property type="match status" value="1"/>
</dbReference>
<dbReference type="GO" id="GO:0009791">
    <property type="term" value="P:post-embryonic development"/>
    <property type="evidence" value="ECO:0007669"/>
    <property type="project" value="UniProtKB-ARBA"/>
</dbReference>
<evidence type="ECO:0000259" key="12">
    <source>
        <dbReference type="PROSITE" id="PS50808"/>
    </source>
</evidence>
<organism evidence="13">
    <name type="scientific">Saccharum spontaneum</name>
    <name type="common">Wild sugarcane</name>
    <dbReference type="NCBI Taxonomy" id="62335"/>
    <lineage>
        <taxon>Eukaryota</taxon>
        <taxon>Viridiplantae</taxon>
        <taxon>Streptophyta</taxon>
        <taxon>Embryophyta</taxon>
        <taxon>Tracheophyta</taxon>
        <taxon>Spermatophyta</taxon>
        <taxon>Magnoliopsida</taxon>
        <taxon>Liliopsida</taxon>
        <taxon>Poales</taxon>
        <taxon>Poaceae</taxon>
        <taxon>PACMAD clade</taxon>
        <taxon>Panicoideae</taxon>
        <taxon>Andropogonodae</taxon>
        <taxon>Andropogoneae</taxon>
        <taxon>Saccharinae</taxon>
        <taxon>Saccharum</taxon>
        <taxon>Saccharum officinarum species complex</taxon>
    </lineage>
</organism>
<evidence type="ECO:0000256" key="1">
    <source>
        <dbReference type="ARBA" id="ARBA00004123"/>
    </source>
</evidence>
<dbReference type="PANTHER" id="PTHR46481">
    <property type="entry name" value="ZINC FINGER BED DOMAIN-CONTAINING PROTEIN 4"/>
    <property type="match status" value="1"/>
</dbReference>
<dbReference type="InterPro" id="IPR003656">
    <property type="entry name" value="Znf_BED"/>
</dbReference>
<dbReference type="GO" id="GO:0003677">
    <property type="term" value="F:DNA binding"/>
    <property type="evidence" value="ECO:0007669"/>
    <property type="project" value="UniProtKB-KW"/>
</dbReference>
<dbReference type="GO" id="GO:0005634">
    <property type="term" value="C:nucleus"/>
    <property type="evidence" value="ECO:0007669"/>
    <property type="project" value="UniProtKB-SubCell"/>
</dbReference>
<comment type="subunit">
    <text evidence="2">Homodimer.</text>
</comment>
<evidence type="ECO:0000256" key="6">
    <source>
        <dbReference type="ARBA" id="ARBA00023015"/>
    </source>
</evidence>
<feature type="compositionally biased region" description="Low complexity" evidence="11">
    <location>
        <begin position="1"/>
        <end position="11"/>
    </location>
</feature>
<keyword evidence="6" id="KW-0805">Transcription regulation</keyword>
<protein>
    <submittedName>
        <fullName evidence="13">HAT family dimerization domain containing protein</fullName>
    </submittedName>
</protein>
<evidence type="ECO:0000256" key="8">
    <source>
        <dbReference type="ARBA" id="ARBA00023163"/>
    </source>
</evidence>
<feature type="domain" description="BED-type" evidence="12">
    <location>
        <begin position="30"/>
        <end position="86"/>
    </location>
</feature>
<gene>
    <name evidence="13" type="ORF">SS48H02_000007</name>
</gene>
<evidence type="ECO:0000256" key="3">
    <source>
        <dbReference type="ARBA" id="ARBA00022723"/>
    </source>
</evidence>
<evidence type="ECO:0000256" key="4">
    <source>
        <dbReference type="ARBA" id="ARBA00022771"/>
    </source>
</evidence>
<dbReference type="PROSITE" id="PS50808">
    <property type="entry name" value="ZF_BED"/>
    <property type="match status" value="1"/>
</dbReference>
<comment type="subcellular location">
    <subcellularLocation>
        <location evidence="1">Nucleus</location>
    </subcellularLocation>
</comment>
<dbReference type="InterPro" id="IPR008906">
    <property type="entry name" value="HATC_C_dom"/>
</dbReference>
<dbReference type="Pfam" id="PF14372">
    <property type="entry name" value="hAT-like_RNase-H"/>
    <property type="match status" value="1"/>
</dbReference>
<evidence type="ECO:0000313" key="13">
    <source>
        <dbReference type="EMBL" id="AWA44931.1"/>
    </source>
</evidence>
<dbReference type="InterPro" id="IPR052035">
    <property type="entry name" value="ZnF_BED_domain_contain"/>
</dbReference>
<evidence type="ECO:0000256" key="10">
    <source>
        <dbReference type="PROSITE-ProRule" id="PRU00027"/>
    </source>
</evidence>
<feature type="region of interest" description="Disordered" evidence="11">
    <location>
        <begin position="1"/>
        <end position="26"/>
    </location>
</feature>
<keyword evidence="4 10" id="KW-0863">Zinc-finger</keyword>
<dbReference type="InterPro" id="IPR025525">
    <property type="entry name" value="hAT-like_transposase_RNase-H"/>
</dbReference>
<feature type="compositionally biased region" description="Basic and acidic residues" evidence="11">
    <location>
        <begin position="155"/>
        <end position="173"/>
    </location>
</feature>
<dbReference type="InterPro" id="IPR036236">
    <property type="entry name" value="Znf_C2H2_sf"/>
</dbReference>
<dbReference type="EMBL" id="MH182544">
    <property type="protein sequence ID" value="AWA44931.1"/>
    <property type="molecule type" value="Genomic_DNA"/>
</dbReference>
<reference evidence="13" key="1">
    <citation type="submission" date="2018-04" db="EMBL/GenBank/DDBJ databases">
        <title>Comparative Analysis of Homologous Sequences of Saccharum officinarum and Saccharum spontaneum Reveals Independent Polyploidization Events.</title>
        <authorList>
            <person name="Sharma A."/>
            <person name="Song J."/>
            <person name="Lin Q."/>
            <person name="Singh R."/>
            <person name="Ramos N."/>
            <person name="Wang K."/>
            <person name="Zhang J."/>
            <person name="Ming R."/>
            <person name="Yu Q."/>
        </authorList>
    </citation>
    <scope>NUCLEOTIDE SEQUENCE</scope>
</reference>
<dbReference type="SUPFAM" id="SSF53098">
    <property type="entry name" value="Ribonuclease H-like"/>
    <property type="match status" value="1"/>
</dbReference>
<name>A0A678TAJ5_SACSP</name>
<dbReference type="SMART" id="SM00614">
    <property type="entry name" value="ZnF_BED"/>
    <property type="match status" value="1"/>
</dbReference>
<keyword evidence="7" id="KW-0238">DNA-binding</keyword>
<proteinExistence type="predicted"/>
<evidence type="ECO:0000256" key="9">
    <source>
        <dbReference type="ARBA" id="ARBA00023242"/>
    </source>
</evidence>
<dbReference type="GO" id="GO:0046983">
    <property type="term" value="F:protein dimerization activity"/>
    <property type="evidence" value="ECO:0007669"/>
    <property type="project" value="InterPro"/>
</dbReference>
<feature type="region of interest" description="Disordered" evidence="11">
    <location>
        <begin position="63"/>
        <end position="173"/>
    </location>
</feature>
<sequence length="718" mass="80335">MAAAEASTAAAAGGGGGQEQIPLPRNVRLRTRSNVWKNFSLKEGDGDGRRKARCNNCNAVLIADSRNGTSSLKRHARKCKQKADPALPPSCAPSHPDEHEPNQPMSPSASFFDDLPPIVPPAPAQPSIDPPPPVPQTVPYDPPPQPPLPCPPSSHSEDEVLPDREHGREDDEKASNHLAQLIALHGYDPAVVEDDCFRSFVRSLNPDFKLPSRMDMEEMCDAIFDQAREDVFSRLRRAPGRVSLAVGTVTHTVRAIQREVLYTACHFIDDEWNLHKVIMDAYVDGDFLDHHGPLLGVEQVPLSSSGDDESEAVDRVMYALSQRDVLDNLFFMVWETKGLRVNYLDLRNQIEQNKSDVNPTRTELIPTPFMDNLIQYVAGRLTVDPSLDDDMTSDLECLDLTRQKRQKLLSQLGLDNPWAYGEEWYWSYCSMEAVREGGSTRTNTGSVFAELLCTLWGEMYRSIQRISAFSSPTSNLCLLELFKLREVLQSELARASGDNANAYKLSNAFLDRDKGKDVADVLGEAMHTLDGIIKKSYLVWSIPLILDPRYKLTYIEFIFRRAFADSEATLYISEVTKQIKKLYGDYIEYGAGISNANSDLVTETAASSSADALAEAWAEHCSLRNGRIHTTTDVDSHLHAEKELDRYLQDFIVPTTESFDILNWWKENSWNYPTVARMARDALAMPTCSKLSSDQLAHVKSILRGYSKTAHIKSILRG</sequence>